<gene>
    <name evidence="1" type="ordered locus">Acid_7876</name>
</gene>
<dbReference type="HOGENOM" id="CLU_700005_0_0_0"/>
<dbReference type="eggNOG" id="ENOG50342SV">
    <property type="taxonomic scope" value="Bacteria"/>
</dbReference>
<dbReference type="KEGG" id="sus:Acid_7876"/>
<reference evidence="1" key="1">
    <citation type="submission" date="2006-10" db="EMBL/GenBank/DDBJ databases">
        <title>Complete sequence of Solibacter usitatus Ellin6076.</title>
        <authorList>
            <consortium name="US DOE Joint Genome Institute"/>
            <person name="Copeland A."/>
            <person name="Lucas S."/>
            <person name="Lapidus A."/>
            <person name="Barry K."/>
            <person name="Detter J.C."/>
            <person name="Glavina del Rio T."/>
            <person name="Hammon N."/>
            <person name="Israni S."/>
            <person name="Dalin E."/>
            <person name="Tice H."/>
            <person name="Pitluck S."/>
            <person name="Thompson L.S."/>
            <person name="Brettin T."/>
            <person name="Bruce D."/>
            <person name="Han C."/>
            <person name="Tapia R."/>
            <person name="Gilna P."/>
            <person name="Schmutz J."/>
            <person name="Larimer F."/>
            <person name="Land M."/>
            <person name="Hauser L."/>
            <person name="Kyrpides N."/>
            <person name="Mikhailova N."/>
            <person name="Janssen P.H."/>
            <person name="Kuske C.R."/>
            <person name="Richardson P."/>
        </authorList>
    </citation>
    <scope>NUCLEOTIDE SEQUENCE</scope>
    <source>
        <strain evidence="1">Ellin6076</strain>
    </source>
</reference>
<dbReference type="AlphaFoldDB" id="Q01NK0"/>
<name>Q01NK0_SOLUE</name>
<dbReference type="STRING" id="234267.Acid_7876"/>
<organism evidence="1">
    <name type="scientific">Solibacter usitatus (strain Ellin6076)</name>
    <dbReference type="NCBI Taxonomy" id="234267"/>
    <lineage>
        <taxon>Bacteria</taxon>
        <taxon>Pseudomonadati</taxon>
        <taxon>Acidobacteriota</taxon>
        <taxon>Terriglobia</taxon>
        <taxon>Bryobacterales</taxon>
        <taxon>Solibacteraceae</taxon>
        <taxon>Candidatus Solibacter</taxon>
    </lineage>
</organism>
<proteinExistence type="predicted"/>
<accession>Q01NK0</accession>
<sequence precursor="true">MIAGVNGWLAVLSALLVLLPRDARAADDLGGAVRELARKTVSLVGRGEPVSLTWRNVSSLGAAEFNQARAAFDSALREAGGRGSDIAAVAEAHFTISENQTQILIVEEIRKGEDRQVWIAGWKRSAAATAPAGGISLDKKLVWEQEEQILDAVAVPDGVLVLSPSKITLRVRGATQTQPITMSRPWPRDLRGHIRASGGGFKAALPGASCSGSIEPVLTVECHPNDEPWTLDAGARGVMLANFTAGRNYFDGRIVPPSGGRKTLPAFFSAAPIDEGGKQYWLFALAGGKTQITDGVFEPAGSVAGWGSDLAGTEARCGGGSQVLATRAGDAREPDTLRAFTFSSRTPQALTPPLDLPGPVTALWSAGGNAAIAVVRDLSSGRYAAYAITVNCGE</sequence>
<dbReference type="EMBL" id="CP000473">
    <property type="protein sequence ID" value="ABJ88770.1"/>
    <property type="molecule type" value="Genomic_DNA"/>
</dbReference>
<dbReference type="OrthoDB" id="113055at2"/>
<dbReference type="InParanoid" id="Q01NK0"/>
<protein>
    <submittedName>
        <fullName evidence="1">Uncharacterized protein</fullName>
    </submittedName>
</protein>
<evidence type="ECO:0000313" key="1">
    <source>
        <dbReference type="EMBL" id="ABJ88770.1"/>
    </source>
</evidence>